<dbReference type="InterPro" id="IPR003439">
    <property type="entry name" value="ABC_transporter-like_ATP-bd"/>
</dbReference>
<keyword evidence="6 10" id="KW-0067">ATP-binding</keyword>
<evidence type="ECO:0000256" key="5">
    <source>
        <dbReference type="ARBA" id="ARBA00022741"/>
    </source>
</evidence>
<evidence type="ECO:0000256" key="9">
    <source>
        <dbReference type="ARBA" id="ARBA00025157"/>
    </source>
</evidence>
<dbReference type="PANTHER" id="PTHR43553">
    <property type="entry name" value="HEAVY METAL TRANSPORTER"/>
    <property type="match status" value="1"/>
</dbReference>
<keyword evidence="4 10" id="KW-1003">Cell membrane</keyword>
<dbReference type="EMBL" id="JBHILM010000014">
    <property type="protein sequence ID" value="MFB5682055.1"/>
    <property type="molecule type" value="Genomic_DNA"/>
</dbReference>
<evidence type="ECO:0000259" key="11">
    <source>
        <dbReference type="PROSITE" id="PS50893"/>
    </source>
</evidence>
<comment type="similarity">
    <text evidence="2 10">Belongs to the ABC transporter superfamily.</text>
</comment>
<dbReference type="GO" id="GO:0005524">
    <property type="term" value="F:ATP binding"/>
    <property type="evidence" value="ECO:0007669"/>
    <property type="project" value="UniProtKB-KW"/>
</dbReference>
<dbReference type="Pfam" id="PF00005">
    <property type="entry name" value="ABC_tran"/>
    <property type="match status" value="1"/>
</dbReference>
<feature type="domain" description="ABC transporter" evidence="11">
    <location>
        <begin position="5"/>
        <end position="241"/>
    </location>
</feature>
<dbReference type="PROSITE" id="PS50893">
    <property type="entry name" value="ABC_TRANSPORTER_2"/>
    <property type="match status" value="1"/>
</dbReference>
<keyword evidence="13" id="KW-1185">Reference proteome</keyword>
<comment type="caution">
    <text evidence="12">The sequence shown here is derived from an EMBL/GenBank/DDBJ whole genome shotgun (WGS) entry which is preliminary data.</text>
</comment>
<dbReference type="RefSeq" id="WP_375525819.1">
    <property type="nucleotide sequence ID" value="NZ_JBHILM010000014.1"/>
</dbReference>
<organism evidence="12 13">
    <name type="scientific">Paenibacillus terreus</name>
    <dbReference type="NCBI Taxonomy" id="1387834"/>
    <lineage>
        <taxon>Bacteria</taxon>
        <taxon>Bacillati</taxon>
        <taxon>Bacillota</taxon>
        <taxon>Bacilli</taxon>
        <taxon>Bacillales</taxon>
        <taxon>Paenibacillaceae</taxon>
        <taxon>Paenibacillus</taxon>
    </lineage>
</organism>
<accession>A0ABV5B8N0</accession>
<gene>
    <name evidence="12" type="ORF">ACE3NQ_14115</name>
</gene>
<protein>
    <recommendedName>
        <fullName evidence="10">ABC transporter ATP-binding protein</fullName>
    </recommendedName>
</protein>
<dbReference type="Gene3D" id="3.40.50.300">
    <property type="entry name" value="P-loop containing nucleotide triphosphate hydrolases"/>
    <property type="match status" value="1"/>
</dbReference>
<evidence type="ECO:0000256" key="6">
    <source>
        <dbReference type="ARBA" id="ARBA00022840"/>
    </source>
</evidence>
<name>A0ABV5B8N0_9BACL</name>
<dbReference type="InterPro" id="IPR050095">
    <property type="entry name" value="ECF_ABC_transporter_ATP-bd"/>
</dbReference>
<dbReference type="InterPro" id="IPR027417">
    <property type="entry name" value="P-loop_NTPase"/>
</dbReference>
<sequence>MELVLEWKDVTYTYPDAKGAALAGMTLRIPRGMKTAVLGHNGAGKSTLFLHAVGILKPQGGRVLCGGKALDYGRKGLQELRRAVGLVLQDPEQQLILNTPREDVAFGLRSAGMDEETIRQCTESALERLGLQELADRPIHHLSLGQKKRTALAGVFATRPEVILLDEPASYLDPASEKLLLHSIGEIHRAGVTVVMATHDMNTAYSWADWIVVLDRGTCRMEGPPDQVFVNKELMEQLGLEIPLIVDLWESLPAGLREGRAVPRNKEQFKTYLASHLVNGGGVI</sequence>
<evidence type="ECO:0000256" key="3">
    <source>
        <dbReference type="ARBA" id="ARBA00022448"/>
    </source>
</evidence>
<dbReference type="InterPro" id="IPR003593">
    <property type="entry name" value="AAA+_ATPase"/>
</dbReference>
<evidence type="ECO:0000256" key="8">
    <source>
        <dbReference type="ARBA" id="ARBA00023136"/>
    </source>
</evidence>
<keyword evidence="5 10" id="KW-0547">Nucleotide-binding</keyword>
<evidence type="ECO:0000256" key="10">
    <source>
        <dbReference type="RuleBase" id="RU364103"/>
    </source>
</evidence>
<evidence type="ECO:0000256" key="7">
    <source>
        <dbReference type="ARBA" id="ARBA00022967"/>
    </source>
</evidence>
<dbReference type="CDD" id="cd03225">
    <property type="entry name" value="ABC_cobalt_CbiO_domain1"/>
    <property type="match status" value="1"/>
</dbReference>
<evidence type="ECO:0000256" key="2">
    <source>
        <dbReference type="ARBA" id="ARBA00005417"/>
    </source>
</evidence>
<evidence type="ECO:0000256" key="1">
    <source>
        <dbReference type="ARBA" id="ARBA00004202"/>
    </source>
</evidence>
<comment type="function">
    <text evidence="9">Probably part of an ABC transporter complex. Responsible for energy coupling to the transport system.</text>
</comment>
<evidence type="ECO:0000313" key="12">
    <source>
        <dbReference type="EMBL" id="MFB5682055.1"/>
    </source>
</evidence>
<dbReference type="PANTHER" id="PTHR43553:SF24">
    <property type="entry name" value="ENERGY-COUPLING FACTOR TRANSPORTER ATP-BINDING PROTEIN ECFA1"/>
    <property type="match status" value="1"/>
</dbReference>
<comment type="function">
    <text evidence="10">Part of an ABC transporter complex. Responsible for energy coupling to the transport system.</text>
</comment>
<dbReference type="NCBIfam" id="TIGR01166">
    <property type="entry name" value="cbiO"/>
    <property type="match status" value="1"/>
</dbReference>
<dbReference type="SUPFAM" id="SSF52540">
    <property type="entry name" value="P-loop containing nucleoside triphosphate hydrolases"/>
    <property type="match status" value="1"/>
</dbReference>
<evidence type="ECO:0000313" key="13">
    <source>
        <dbReference type="Proteomes" id="UP001580407"/>
    </source>
</evidence>
<comment type="subcellular location">
    <subcellularLocation>
        <location evidence="1 10">Cell membrane</location>
        <topology evidence="1 10">Peripheral membrane protein</topology>
    </subcellularLocation>
</comment>
<keyword evidence="7" id="KW-1278">Translocase</keyword>
<dbReference type="InterPro" id="IPR015856">
    <property type="entry name" value="ABC_transpr_CbiO/EcfA_su"/>
</dbReference>
<dbReference type="Proteomes" id="UP001580407">
    <property type="component" value="Unassembled WGS sequence"/>
</dbReference>
<keyword evidence="8 10" id="KW-0472">Membrane</keyword>
<proteinExistence type="inferred from homology"/>
<reference evidence="12 13" key="1">
    <citation type="submission" date="2024-09" db="EMBL/GenBank/DDBJ databases">
        <authorList>
            <person name="Ruan L."/>
        </authorList>
    </citation>
    <scope>NUCLEOTIDE SEQUENCE [LARGE SCALE GENOMIC DNA]</scope>
    <source>
        <strain evidence="12 13">D33</strain>
    </source>
</reference>
<dbReference type="InterPro" id="IPR005876">
    <property type="entry name" value="Co_trans_ATP-bd"/>
</dbReference>
<keyword evidence="3 10" id="KW-0813">Transport</keyword>
<dbReference type="SMART" id="SM00382">
    <property type="entry name" value="AAA"/>
    <property type="match status" value="1"/>
</dbReference>
<evidence type="ECO:0000256" key="4">
    <source>
        <dbReference type="ARBA" id="ARBA00022475"/>
    </source>
</evidence>